<protein>
    <recommendedName>
        <fullName evidence="4">YfhO family protein</fullName>
    </recommendedName>
</protein>
<feature type="transmembrane region" description="Helical" evidence="1">
    <location>
        <begin position="186"/>
        <end position="205"/>
    </location>
</feature>
<proteinExistence type="predicted"/>
<feature type="transmembrane region" description="Helical" evidence="1">
    <location>
        <begin position="381"/>
        <end position="403"/>
    </location>
</feature>
<keyword evidence="1" id="KW-0812">Transmembrane</keyword>
<evidence type="ECO:0000313" key="2">
    <source>
        <dbReference type="EMBL" id="RZU33041.1"/>
    </source>
</evidence>
<accession>A0A4Q7YA51</accession>
<keyword evidence="3" id="KW-1185">Reference proteome</keyword>
<comment type="caution">
    <text evidence="2">The sequence shown here is derived from an EMBL/GenBank/DDBJ whole genome shotgun (WGS) entry which is preliminary data.</text>
</comment>
<gene>
    <name evidence="2" type="ORF">BKA19_2756</name>
</gene>
<dbReference type="AlphaFoldDB" id="A0A4Q7YA51"/>
<feature type="transmembrane region" description="Helical" evidence="1">
    <location>
        <begin position="352"/>
        <end position="369"/>
    </location>
</feature>
<organism evidence="2 3">
    <name type="scientific">Blastococcus saxobsidens</name>
    <dbReference type="NCBI Taxonomy" id="138336"/>
    <lineage>
        <taxon>Bacteria</taxon>
        <taxon>Bacillati</taxon>
        <taxon>Actinomycetota</taxon>
        <taxon>Actinomycetes</taxon>
        <taxon>Geodermatophilales</taxon>
        <taxon>Geodermatophilaceae</taxon>
        <taxon>Blastococcus</taxon>
    </lineage>
</organism>
<sequence length="809" mass="85868">MRAADPAGALPESSHRALRFGEEGRDVTAHTQQLGRPALPPVPAPVSAARAAGVVAGHRLSGRGASLGTYAAYLVLQMLQLFVLSRLAPRFFWLDDSQGQFGPMLWWLGQQLEGGRPPIMAPELGMAGNLAADMQYGALDPLHWGLMALSRLTDDFLVMSWGFAALCVVLLGTGVLTVLRHYGVGDWLAIAGSLGVASSGFLLWYGGSWWPLMWSVAWLPWFWWGLAAPRRSAPLVLGVATWALLASGNPYVLFFALALVGGQVFEQIRDAGSWRVLLQPLGVARTGAAVGGLLLALPTLLATVETSPYMSRLDPDPLVGNAAFGVTNLADVLLGGPTLLGQTNSFGGTLPLVPAMYTMVVAVAAAAFVDWRRALRAPGVVTAGVVYALAVVFTQLPTVVAMFRYPFRYLVVVQIMLPLLVLIGLRAAPRFSRGRLAAAGGLVLAQTLLAVFRAPVFLSWHVLAGALTALAVAGLVVALRPGEAIDRRRTWPAAAVVVAISWSAVFLGEQMMVSLQERKNALDGAAADADVPLRNLPAGRELGTTVPAYQERSLRTGTSATVIDYGFDGDMGWSDGVLRSNGNLVADFLTGTGSYAVWHAALNERWCRTYEGATCQDPAELLSPAGDTGTSWLELLSEDTVLLDREAPEALTDHFAREWTVAEESNAYVEYRREDDLPGRITAASGVTVAAADEARVVRGDEPLGAYTVSTGADGGWLAFRLPYWPGLTATLDGEQVAVGAVEDAVLRIELPAGVAAGTLEVSYAPLGERLLLPATGVGALLVVVAWGWAVVAGRRGADVPAAARRDEW</sequence>
<feature type="transmembrane region" description="Helical" evidence="1">
    <location>
        <begin position="277"/>
        <end position="297"/>
    </location>
</feature>
<feature type="transmembrane region" description="Helical" evidence="1">
    <location>
        <begin position="458"/>
        <end position="479"/>
    </location>
</feature>
<evidence type="ECO:0000256" key="1">
    <source>
        <dbReference type="SAM" id="Phobius"/>
    </source>
</evidence>
<keyword evidence="1" id="KW-0472">Membrane</keyword>
<feature type="transmembrane region" description="Helical" evidence="1">
    <location>
        <begin position="156"/>
        <end position="179"/>
    </location>
</feature>
<keyword evidence="1" id="KW-1133">Transmembrane helix</keyword>
<feature type="transmembrane region" description="Helical" evidence="1">
    <location>
        <begin position="771"/>
        <end position="792"/>
    </location>
</feature>
<feature type="transmembrane region" description="Helical" evidence="1">
    <location>
        <begin position="491"/>
        <end position="508"/>
    </location>
</feature>
<feature type="transmembrane region" description="Helical" evidence="1">
    <location>
        <begin position="318"/>
        <end position="340"/>
    </location>
</feature>
<name>A0A4Q7YA51_9ACTN</name>
<evidence type="ECO:0008006" key="4">
    <source>
        <dbReference type="Google" id="ProtNLM"/>
    </source>
</evidence>
<feature type="transmembrane region" description="Helical" evidence="1">
    <location>
        <begin position="409"/>
        <end position="428"/>
    </location>
</feature>
<dbReference type="EMBL" id="SHKV01000001">
    <property type="protein sequence ID" value="RZU33041.1"/>
    <property type="molecule type" value="Genomic_DNA"/>
</dbReference>
<reference evidence="2 3" key="1">
    <citation type="submission" date="2019-02" db="EMBL/GenBank/DDBJ databases">
        <title>Sequencing the genomes of 1000 actinobacteria strains.</title>
        <authorList>
            <person name="Klenk H.-P."/>
        </authorList>
    </citation>
    <scope>NUCLEOTIDE SEQUENCE [LARGE SCALE GENOMIC DNA]</scope>
    <source>
        <strain evidence="2 3">DSM 44509</strain>
    </source>
</reference>
<feature type="transmembrane region" description="Helical" evidence="1">
    <location>
        <begin position="235"/>
        <end position="257"/>
    </location>
</feature>
<evidence type="ECO:0000313" key="3">
    <source>
        <dbReference type="Proteomes" id="UP000292507"/>
    </source>
</evidence>
<dbReference type="Proteomes" id="UP000292507">
    <property type="component" value="Unassembled WGS sequence"/>
</dbReference>